<keyword evidence="3" id="KW-0720">Serine protease</keyword>
<name>A0A397UML6_9GLOM</name>
<dbReference type="EMBL" id="QKWP01001138">
    <property type="protein sequence ID" value="RIB11394.1"/>
    <property type="molecule type" value="Genomic_DNA"/>
</dbReference>
<dbReference type="AlphaFoldDB" id="A0A397UML6"/>
<reference evidence="5 6" key="1">
    <citation type="submission" date="2018-06" db="EMBL/GenBank/DDBJ databases">
        <title>Comparative genomics reveals the genomic features of Rhizophagus irregularis, R. cerebriforme, R. diaphanum and Gigaspora rosea, and their symbiotic lifestyle signature.</title>
        <authorList>
            <person name="Morin E."/>
            <person name="San Clemente H."/>
            <person name="Chen E.C.H."/>
            <person name="De La Providencia I."/>
            <person name="Hainaut M."/>
            <person name="Kuo A."/>
            <person name="Kohler A."/>
            <person name="Murat C."/>
            <person name="Tang N."/>
            <person name="Roy S."/>
            <person name="Loubradou J."/>
            <person name="Henrissat B."/>
            <person name="Grigoriev I.V."/>
            <person name="Corradi N."/>
            <person name="Roux C."/>
            <person name="Martin F.M."/>
        </authorList>
    </citation>
    <scope>NUCLEOTIDE SEQUENCE [LARGE SCALE GENOMIC DNA]</scope>
    <source>
        <strain evidence="5 6">DAOM 194757</strain>
    </source>
</reference>
<dbReference type="InterPro" id="IPR009003">
    <property type="entry name" value="Peptidase_S1_PA"/>
</dbReference>
<protein>
    <recommendedName>
        <fullName evidence="7">Peptidase S1 domain-containing protein</fullName>
    </recommendedName>
</protein>
<comment type="caution">
    <text evidence="5">The sequence shown here is derived from an EMBL/GenBank/DDBJ whole genome shotgun (WGS) entry which is preliminary data.</text>
</comment>
<dbReference type="Proteomes" id="UP000266673">
    <property type="component" value="Unassembled WGS sequence"/>
</dbReference>
<dbReference type="SUPFAM" id="SSF50494">
    <property type="entry name" value="Trypsin-like serine proteases"/>
    <property type="match status" value="1"/>
</dbReference>
<dbReference type="InterPro" id="IPR001316">
    <property type="entry name" value="Pept_S1A_streptogrisin"/>
</dbReference>
<dbReference type="GO" id="GO:0006508">
    <property type="term" value="P:proteolysis"/>
    <property type="evidence" value="ECO:0007669"/>
    <property type="project" value="UniProtKB-KW"/>
</dbReference>
<dbReference type="InterPro" id="IPR043504">
    <property type="entry name" value="Peptidase_S1_PA_chymotrypsin"/>
</dbReference>
<keyword evidence="6" id="KW-1185">Reference proteome</keyword>
<dbReference type="Gene3D" id="2.40.10.10">
    <property type="entry name" value="Trypsin-like serine proteases"/>
    <property type="match status" value="2"/>
</dbReference>
<evidence type="ECO:0000256" key="4">
    <source>
        <dbReference type="ARBA" id="ARBA00023157"/>
    </source>
</evidence>
<proteinExistence type="predicted"/>
<evidence type="ECO:0000256" key="1">
    <source>
        <dbReference type="ARBA" id="ARBA00022670"/>
    </source>
</evidence>
<evidence type="ECO:0008006" key="7">
    <source>
        <dbReference type="Google" id="ProtNLM"/>
    </source>
</evidence>
<keyword evidence="1" id="KW-0645">Protease</keyword>
<evidence type="ECO:0000313" key="6">
    <source>
        <dbReference type="Proteomes" id="UP000266673"/>
    </source>
</evidence>
<gene>
    <name evidence="5" type="ORF">C2G38_111338</name>
</gene>
<dbReference type="PRINTS" id="PR00861">
    <property type="entry name" value="ALYTICPTASE"/>
</dbReference>
<dbReference type="GO" id="GO:0004252">
    <property type="term" value="F:serine-type endopeptidase activity"/>
    <property type="evidence" value="ECO:0007669"/>
    <property type="project" value="InterPro"/>
</dbReference>
<keyword evidence="2" id="KW-0378">Hydrolase</keyword>
<keyword evidence="4" id="KW-1015">Disulfide bond</keyword>
<accession>A0A397UML6</accession>
<evidence type="ECO:0000256" key="3">
    <source>
        <dbReference type="ARBA" id="ARBA00022825"/>
    </source>
</evidence>
<organism evidence="5 6">
    <name type="scientific">Gigaspora rosea</name>
    <dbReference type="NCBI Taxonomy" id="44941"/>
    <lineage>
        <taxon>Eukaryota</taxon>
        <taxon>Fungi</taxon>
        <taxon>Fungi incertae sedis</taxon>
        <taxon>Mucoromycota</taxon>
        <taxon>Glomeromycotina</taxon>
        <taxon>Glomeromycetes</taxon>
        <taxon>Diversisporales</taxon>
        <taxon>Gigasporaceae</taxon>
        <taxon>Gigaspora</taxon>
    </lineage>
</organism>
<evidence type="ECO:0000256" key="2">
    <source>
        <dbReference type="ARBA" id="ARBA00022801"/>
    </source>
</evidence>
<evidence type="ECO:0000313" key="5">
    <source>
        <dbReference type="EMBL" id="RIB11394.1"/>
    </source>
</evidence>
<sequence>MKKDYVVTAGHCTNNLNIGFNHYVAADAFFVGKMVSVSRNKYDYGLIDTSKKAKRLKIRPYISGSQNNSELFITDSIPASSHGAHLCKSGAKTKVTCGYIESFNGVFTDIDDIILIDLIFTNSITRVGDSGGSVFYFLDLRSVSLVGISTAAFVIDNATFAINAVLPLEIILDKTKLKLVTIN</sequence>